<proteinExistence type="inferred from homology"/>
<gene>
    <name evidence="3" type="ORF">HYS17_08385</name>
</gene>
<dbReference type="Proteomes" id="UP000595362">
    <property type="component" value="Chromosome"/>
</dbReference>
<dbReference type="GO" id="GO:0005737">
    <property type="term" value="C:cytoplasm"/>
    <property type="evidence" value="ECO:0007669"/>
    <property type="project" value="TreeGrafter"/>
</dbReference>
<evidence type="ECO:0000313" key="4">
    <source>
        <dbReference type="Proteomes" id="UP000595362"/>
    </source>
</evidence>
<dbReference type="AlphaFoldDB" id="A0A7T5UFU2"/>
<dbReference type="EMBL" id="CP066681">
    <property type="protein sequence ID" value="QQG35539.1"/>
    <property type="molecule type" value="Genomic_DNA"/>
</dbReference>
<reference evidence="3 4" key="1">
    <citation type="submission" date="2020-07" db="EMBL/GenBank/DDBJ databases">
        <title>Huge and variable diversity of episymbiotic CPR bacteria and DPANN archaea in groundwater ecosystems.</title>
        <authorList>
            <person name="He C.Y."/>
            <person name="Keren R."/>
            <person name="Whittaker M."/>
            <person name="Farag I.F."/>
            <person name="Doudna J."/>
            <person name="Cate J.H.D."/>
            <person name="Banfield J.F."/>
        </authorList>
    </citation>
    <scope>NUCLEOTIDE SEQUENCE [LARGE SCALE GENOMIC DNA]</scope>
    <source>
        <strain evidence="3">NC_groundwater_70_Ag_B-0.1um_54_66</strain>
    </source>
</reference>
<dbReference type="SUPFAM" id="SSF54506">
    <property type="entry name" value="Diaminopimelate epimerase-like"/>
    <property type="match status" value="1"/>
</dbReference>
<accession>A0A7T5UFU2</accession>
<organism evidence="3 4">
    <name type="scientific">Micavibrio aeruginosavorus</name>
    <dbReference type="NCBI Taxonomy" id="349221"/>
    <lineage>
        <taxon>Bacteria</taxon>
        <taxon>Pseudomonadati</taxon>
        <taxon>Bdellovibrionota</taxon>
        <taxon>Bdellovibrionia</taxon>
        <taxon>Bdellovibrionales</taxon>
        <taxon>Pseudobdellovibrionaceae</taxon>
        <taxon>Micavibrio</taxon>
    </lineage>
</organism>
<dbReference type="Pfam" id="PF02567">
    <property type="entry name" value="PhzC-PhzF"/>
    <property type="match status" value="1"/>
</dbReference>
<sequence length="309" mass="34387">MGMLRFEWLNAFTRRGADVQGNPATIAICSRFPSESEMKRAATLLGTNMTSFVVPASDPHTYQIRHFSPDGNENHVCGHATIAAAESLARKHPEYREGRDIIFLLNKRYGINEANQFQASIEGEDITLTMPAIMNLTAAPDGFYKKLIKALGIRREDSEGKAYYASRIDNYVLEIKNPEILESIRPNFNRLVQLAKLHEFAHEGVMLTSRVREGSADIMTRVFLPAIGVNEDVACGSSMCSVVPYWKLHSKDDFGRDKNRFVNIFPYPPGGGEGRIGGVQNVAIDVEKAVIKLTGQVTYHGSIKIPTLR</sequence>
<dbReference type="GO" id="GO:0016853">
    <property type="term" value="F:isomerase activity"/>
    <property type="evidence" value="ECO:0007669"/>
    <property type="project" value="UniProtKB-KW"/>
</dbReference>
<dbReference type="PANTHER" id="PTHR13774">
    <property type="entry name" value="PHENAZINE BIOSYNTHESIS PROTEIN"/>
    <property type="match status" value="1"/>
</dbReference>
<name>A0A7T5UFU2_9BACT</name>
<evidence type="ECO:0000256" key="1">
    <source>
        <dbReference type="ARBA" id="ARBA00008270"/>
    </source>
</evidence>
<comment type="similarity">
    <text evidence="1">Belongs to the PhzF family.</text>
</comment>
<dbReference type="NCBIfam" id="TIGR00654">
    <property type="entry name" value="PhzF_family"/>
    <property type="match status" value="1"/>
</dbReference>
<dbReference type="Gene3D" id="3.10.310.10">
    <property type="entry name" value="Diaminopimelate Epimerase, Chain A, domain 1"/>
    <property type="match status" value="2"/>
</dbReference>
<dbReference type="InterPro" id="IPR003719">
    <property type="entry name" value="Phenazine_PhzF-like"/>
</dbReference>
<dbReference type="PIRSF" id="PIRSF016184">
    <property type="entry name" value="PhzC_PhzF"/>
    <property type="match status" value="1"/>
</dbReference>
<protein>
    <submittedName>
        <fullName evidence="3">PhzF family phenazine biosynthesis protein</fullName>
    </submittedName>
</protein>
<keyword evidence="2" id="KW-0413">Isomerase</keyword>
<evidence type="ECO:0000256" key="2">
    <source>
        <dbReference type="ARBA" id="ARBA00023235"/>
    </source>
</evidence>
<evidence type="ECO:0000313" key="3">
    <source>
        <dbReference type="EMBL" id="QQG35539.1"/>
    </source>
</evidence>
<dbReference type="PANTHER" id="PTHR13774:SF17">
    <property type="entry name" value="PHENAZINE BIOSYNTHESIS-LIKE DOMAIN-CONTAINING PROTEIN"/>
    <property type="match status" value="1"/>
</dbReference>